<dbReference type="RefSeq" id="WP_013293777.1">
    <property type="nucleotide sequence ID" value="NC_014394.1"/>
</dbReference>
<dbReference type="EMBL" id="CP002159">
    <property type="protein sequence ID" value="ADL55843.1"/>
    <property type="molecule type" value="Genomic_DNA"/>
</dbReference>
<proteinExistence type="predicted"/>
<accession>D9SH46</accession>
<sequence length="95" mass="10836">MAKSKSHHVAFRVADHEWELIQDDAKRRDLSEGKVARALVLDALTGFYKKQGRILRRFDLQNDLLELLIRISSLSAAGQLFPLMVNGALLNYEKN</sequence>
<evidence type="ECO:0000313" key="2">
    <source>
        <dbReference type="Proteomes" id="UP000001235"/>
    </source>
</evidence>
<protein>
    <submittedName>
        <fullName evidence="1">Uncharacterized protein</fullName>
    </submittedName>
</protein>
<keyword evidence="2" id="KW-1185">Reference proteome</keyword>
<name>D9SH46_GALCS</name>
<dbReference type="Proteomes" id="UP000001235">
    <property type="component" value="Chromosome"/>
</dbReference>
<dbReference type="HOGENOM" id="CLU_2368820_0_0_4"/>
<dbReference type="AlphaFoldDB" id="D9SH46"/>
<organism evidence="1 2">
    <name type="scientific">Gallionella capsiferriformans (strain ES-2)</name>
    <name type="common">Gallionella ferruginea capsiferriformans (strain ES-2)</name>
    <dbReference type="NCBI Taxonomy" id="395494"/>
    <lineage>
        <taxon>Bacteria</taxon>
        <taxon>Pseudomonadati</taxon>
        <taxon>Pseudomonadota</taxon>
        <taxon>Betaproteobacteria</taxon>
        <taxon>Nitrosomonadales</taxon>
        <taxon>Gallionellaceae</taxon>
        <taxon>Gallionella</taxon>
    </lineage>
</organism>
<gene>
    <name evidence="1" type="ordered locus">Galf_1833</name>
</gene>
<reference evidence="1 2" key="1">
    <citation type="submission" date="2010-08" db="EMBL/GenBank/DDBJ databases">
        <title>Complete sequence of Gallionella capsiferriformans ES-2.</title>
        <authorList>
            <consortium name="US DOE Joint Genome Institute"/>
            <person name="Lucas S."/>
            <person name="Copeland A."/>
            <person name="Lapidus A."/>
            <person name="Cheng J.-F."/>
            <person name="Bruce D."/>
            <person name="Goodwin L."/>
            <person name="Pitluck S."/>
            <person name="Chertkov O."/>
            <person name="Davenport K.W."/>
            <person name="Detter J.C."/>
            <person name="Han C."/>
            <person name="Tapia R."/>
            <person name="Land M."/>
            <person name="Hauser L."/>
            <person name="Chang Y.-J."/>
            <person name="Jeffries C."/>
            <person name="Kyrpides N."/>
            <person name="Ivanova N."/>
            <person name="Mikhailova N."/>
            <person name="Shelobolina E.S."/>
            <person name="Picardal F."/>
            <person name="Roden E."/>
            <person name="Emerson D."/>
            <person name="Woyke T."/>
        </authorList>
    </citation>
    <scope>NUCLEOTIDE SEQUENCE [LARGE SCALE GENOMIC DNA]</scope>
    <source>
        <strain evidence="1 2">ES-2</strain>
    </source>
</reference>
<evidence type="ECO:0000313" key="1">
    <source>
        <dbReference type="EMBL" id="ADL55843.1"/>
    </source>
</evidence>
<dbReference type="KEGG" id="gca:Galf_1833"/>